<evidence type="ECO:0000259" key="4">
    <source>
        <dbReference type="SMART" id="SM00662"/>
    </source>
</evidence>
<comment type="caution">
    <text evidence="5">The sequence shown here is derived from an EMBL/GenBank/DDBJ whole genome shotgun (WGS) entry which is preliminary data.</text>
</comment>
<dbReference type="InterPro" id="IPR036603">
    <property type="entry name" value="RBP11-like"/>
</dbReference>
<dbReference type="InterPro" id="IPR036643">
    <property type="entry name" value="RNApol_insert_sf"/>
</dbReference>
<name>A0ABR3SQD4_9PEZI</name>
<feature type="domain" description="DNA-directed RNA polymerase RpoA/D/Rpb3-type" evidence="4">
    <location>
        <begin position="25"/>
        <end position="270"/>
    </location>
</feature>
<dbReference type="SUPFAM" id="SSF56553">
    <property type="entry name" value="Insert subdomain of RNA polymerase alpha subunit"/>
    <property type="match status" value="1"/>
</dbReference>
<organism evidence="5 6">
    <name type="scientific">Neofusicoccum ribis</name>
    <dbReference type="NCBI Taxonomy" id="45134"/>
    <lineage>
        <taxon>Eukaryota</taxon>
        <taxon>Fungi</taxon>
        <taxon>Dikarya</taxon>
        <taxon>Ascomycota</taxon>
        <taxon>Pezizomycotina</taxon>
        <taxon>Dothideomycetes</taxon>
        <taxon>Dothideomycetes incertae sedis</taxon>
        <taxon>Botryosphaeriales</taxon>
        <taxon>Botryosphaeriaceae</taxon>
        <taxon>Neofusicoccum</taxon>
    </lineage>
</organism>
<keyword evidence="6" id="KW-1185">Reference proteome</keyword>
<dbReference type="PANTHER" id="PTHR11800:SF2">
    <property type="entry name" value="DNA-DIRECTED RNA POLYMERASE II SUBUNIT RPB3"/>
    <property type="match status" value="1"/>
</dbReference>
<gene>
    <name evidence="5" type="primary">rpb3</name>
    <name evidence="5" type="ORF">SLS56_006879</name>
</gene>
<protein>
    <submittedName>
        <fullName evidence="5">RNA polymerase II subunit 3</fullName>
    </submittedName>
</protein>
<evidence type="ECO:0000256" key="1">
    <source>
        <dbReference type="ARBA" id="ARBA00022478"/>
    </source>
</evidence>
<dbReference type="NCBIfam" id="NF001988">
    <property type="entry name" value="PRK00783.1"/>
    <property type="match status" value="1"/>
</dbReference>
<dbReference type="EMBL" id="JAJVDC020000083">
    <property type="protein sequence ID" value="KAL1626381.1"/>
    <property type="molecule type" value="Genomic_DNA"/>
</dbReference>
<comment type="similarity">
    <text evidence="3">Belongs to the archaeal Rpo3/eukaryotic RPB3 RNA polymerase subunit family.</text>
</comment>
<dbReference type="InterPro" id="IPR050518">
    <property type="entry name" value="Rpo3/RPB3_RNA_Pol_subunit"/>
</dbReference>
<dbReference type="PANTHER" id="PTHR11800">
    <property type="entry name" value="DNA-DIRECTED RNA POLYMERASE"/>
    <property type="match status" value="1"/>
</dbReference>
<evidence type="ECO:0000256" key="3">
    <source>
        <dbReference type="ARBA" id="ARBA00025804"/>
    </source>
</evidence>
<dbReference type="SMART" id="SM00662">
    <property type="entry name" value="RPOLD"/>
    <property type="match status" value="1"/>
</dbReference>
<dbReference type="InterPro" id="IPR011263">
    <property type="entry name" value="DNA-dir_RNA_pol_RpoA/D/Rpb3"/>
</dbReference>
<dbReference type="InterPro" id="IPR011262">
    <property type="entry name" value="DNA-dir_RNA_pol_insert"/>
</dbReference>
<evidence type="ECO:0000313" key="5">
    <source>
        <dbReference type="EMBL" id="KAL1626381.1"/>
    </source>
</evidence>
<keyword evidence="1" id="KW-0240">DNA-directed RNA polymerase</keyword>
<dbReference type="CDD" id="cd07031">
    <property type="entry name" value="RNAP_II_RPB3"/>
    <property type="match status" value="1"/>
</dbReference>
<dbReference type="Proteomes" id="UP001521116">
    <property type="component" value="Unassembled WGS sequence"/>
</dbReference>
<evidence type="ECO:0000313" key="6">
    <source>
        <dbReference type="Proteomes" id="UP001521116"/>
    </source>
</evidence>
<evidence type="ECO:0000256" key="2">
    <source>
        <dbReference type="ARBA" id="ARBA00023163"/>
    </source>
</evidence>
<dbReference type="Gene3D" id="3.30.1360.10">
    <property type="entry name" value="RNA polymerase, RBP11-like subunit"/>
    <property type="match status" value="1"/>
</dbReference>
<dbReference type="Gene3D" id="2.170.120.12">
    <property type="entry name" value="DNA-directed RNA polymerase, insert domain"/>
    <property type="match status" value="1"/>
</dbReference>
<dbReference type="SUPFAM" id="SSF55257">
    <property type="entry name" value="RBP11-like subunits of RNA polymerase"/>
    <property type="match status" value="1"/>
</dbReference>
<sequence length="345" mass="37165">MDYDMLGMDAVDGIQVKIREADDVAVDFVLKNVDLAFANSLRRVMLAEIPTMAIDLVEVEKNTSVLADEFICHRLGLIPLNSKGCEDVAYTRDCDCEQYCENCSVLLSLNARCTGDEVMTVYARDLQVSAARANEWVGTPVIKDPNGHGAIICKLRKGQELKMRCIAKKGIAKEHAKWAPTSAVGFEYDPYNKLRHLEYWFEDDPQKEWPISDNANFEGDPPQEGEPFNYDAAPNQFYFNLETVGGLEPDTIMLQGVKVLQQKLAEVIGELTGGGDRPGGGMGGGMMDGGFAGGPRSPDLNGGAGTSYGGMDQGYTTPYGGAGGNASVWGGAATPFGAQPYGGGY</sequence>
<reference evidence="5 6" key="1">
    <citation type="submission" date="2024-02" db="EMBL/GenBank/DDBJ databases">
        <title>De novo assembly and annotation of 12 fungi associated with fruit tree decline syndrome in Ontario, Canada.</title>
        <authorList>
            <person name="Sulman M."/>
            <person name="Ellouze W."/>
            <person name="Ilyukhin E."/>
        </authorList>
    </citation>
    <scope>NUCLEOTIDE SEQUENCE [LARGE SCALE GENOMIC DNA]</scope>
    <source>
        <strain evidence="5 6">M1-105</strain>
    </source>
</reference>
<dbReference type="Pfam" id="PF01000">
    <property type="entry name" value="RNA_pol_A_bac"/>
    <property type="match status" value="1"/>
</dbReference>
<proteinExistence type="inferred from homology"/>
<keyword evidence="2" id="KW-0804">Transcription</keyword>
<accession>A0ABR3SQD4</accession>
<dbReference type="HAMAP" id="MF_00320">
    <property type="entry name" value="RNApol_arch_Rpo3"/>
    <property type="match status" value="1"/>
</dbReference>
<dbReference type="Pfam" id="PF01193">
    <property type="entry name" value="RNA_pol_L"/>
    <property type="match status" value="1"/>
</dbReference>
<dbReference type="InterPro" id="IPR022842">
    <property type="entry name" value="RNAP_Rpo3/Rpb3/RPAC1"/>
</dbReference>